<keyword evidence="2" id="KW-0961">Cell wall biogenesis/degradation</keyword>
<reference evidence="5 6" key="1">
    <citation type="submission" date="2019-11" db="EMBL/GenBank/DDBJ databases">
        <authorList>
            <person name="Li X."/>
        </authorList>
    </citation>
    <scope>NUCLEOTIDE SEQUENCE [LARGE SCALE GENOMIC DNA]</scope>
    <source>
        <strain evidence="5 6">L9</strain>
    </source>
</reference>
<evidence type="ECO:0000256" key="1">
    <source>
        <dbReference type="ARBA" id="ARBA00022801"/>
    </source>
</evidence>
<dbReference type="GO" id="GO:0071555">
    <property type="term" value="P:cell wall organization"/>
    <property type="evidence" value="ECO:0007669"/>
    <property type="project" value="UniProtKB-KW"/>
</dbReference>
<evidence type="ECO:0000259" key="4">
    <source>
        <dbReference type="PROSITE" id="PS51781"/>
    </source>
</evidence>
<dbReference type="GO" id="GO:0030288">
    <property type="term" value="C:outer membrane-bounded periplasmic space"/>
    <property type="evidence" value="ECO:0007669"/>
    <property type="project" value="TreeGrafter"/>
</dbReference>
<dbReference type="GO" id="GO:0009253">
    <property type="term" value="P:peptidoglycan catabolic process"/>
    <property type="evidence" value="ECO:0007669"/>
    <property type="project" value="InterPro"/>
</dbReference>
<dbReference type="AlphaFoldDB" id="A0A6N8FDC7"/>
<dbReference type="SMART" id="SM00287">
    <property type="entry name" value="SH3b"/>
    <property type="match status" value="1"/>
</dbReference>
<evidence type="ECO:0000256" key="3">
    <source>
        <dbReference type="SAM" id="MobiDB-lite"/>
    </source>
</evidence>
<dbReference type="CDD" id="cd02696">
    <property type="entry name" value="MurNAc-LAA"/>
    <property type="match status" value="1"/>
</dbReference>
<dbReference type="Pfam" id="PF08239">
    <property type="entry name" value="SH3_3"/>
    <property type="match status" value="1"/>
</dbReference>
<dbReference type="SUPFAM" id="SSF53187">
    <property type="entry name" value="Zn-dependent exopeptidases"/>
    <property type="match status" value="1"/>
</dbReference>
<comment type="caution">
    <text evidence="5">The sequence shown here is derived from an EMBL/GenBank/DDBJ whole genome shotgun (WGS) entry which is preliminary data.</text>
</comment>
<sequence length="358" mass="40670">MKKLFNRILVTGFFFTLFFFGPTLISSAEANGQLFEVDTSFLNMRTGPSHETKIIGQLEEGDRLRIFEEEDGWVKTFYNGESVWVSSRYLIFIEEDTEADNNNDPEDKKSNESTNQETENPESESTDEMTEDYFRVSDFIGSEPLFIDLPEGEHIDGPLKKVEARNEQVSNEALEITDELLEDYQIVIDPGHGGKDAGAIANGIEEKELTLTTAEKVAEHLEHAGADVVFTRENDDFVSLDQRIHTSHKHQADAFISLHFDSFADTSVNGFNTYYYHDTSFDLAKSIHTSLMQHVDIKDRGIRKTGYLVLRKNQNPSVLLELGFMSNPDNLDTIQTETYQNKVAEAITDGLIEFFDED</sequence>
<dbReference type="Gene3D" id="2.30.30.40">
    <property type="entry name" value="SH3 Domains"/>
    <property type="match status" value="1"/>
</dbReference>
<dbReference type="PROSITE" id="PS51781">
    <property type="entry name" value="SH3B"/>
    <property type="match status" value="1"/>
</dbReference>
<dbReference type="PANTHER" id="PTHR30404">
    <property type="entry name" value="N-ACETYLMURAMOYL-L-ALANINE AMIDASE"/>
    <property type="match status" value="1"/>
</dbReference>
<dbReference type="InterPro" id="IPR003646">
    <property type="entry name" value="SH3-like_bac-type"/>
</dbReference>
<feature type="region of interest" description="Disordered" evidence="3">
    <location>
        <begin position="96"/>
        <end position="130"/>
    </location>
</feature>
<evidence type="ECO:0000313" key="5">
    <source>
        <dbReference type="EMBL" id="MUK87672.1"/>
    </source>
</evidence>
<evidence type="ECO:0000313" key="6">
    <source>
        <dbReference type="Proteomes" id="UP000469125"/>
    </source>
</evidence>
<feature type="compositionally biased region" description="Acidic residues" evidence="3">
    <location>
        <begin position="119"/>
        <end position="130"/>
    </location>
</feature>
<dbReference type="Pfam" id="PF01520">
    <property type="entry name" value="Amidase_3"/>
    <property type="match status" value="1"/>
</dbReference>
<keyword evidence="1" id="KW-0378">Hydrolase</keyword>
<feature type="domain" description="SH3b" evidence="4">
    <location>
        <begin position="30"/>
        <end position="94"/>
    </location>
</feature>
<proteinExistence type="predicted"/>
<dbReference type="SMART" id="SM00646">
    <property type="entry name" value="Ami_3"/>
    <property type="match status" value="1"/>
</dbReference>
<dbReference type="Gene3D" id="3.40.630.40">
    <property type="entry name" value="Zn-dependent exopeptidases"/>
    <property type="match status" value="1"/>
</dbReference>
<dbReference type="InterPro" id="IPR002508">
    <property type="entry name" value="MurNAc-LAA_cat"/>
</dbReference>
<dbReference type="PANTHER" id="PTHR30404:SF0">
    <property type="entry name" value="N-ACETYLMURAMOYL-L-ALANINE AMIDASE AMIC"/>
    <property type="match status" value="1"/>
</dbReference>
<dbReference type="GO" id="GO:0008745">
    <property type="term" value="F:N-acetylmuramoyl-L-alanine amidase activity"/>
    <property type="evidence" value="ECO:0007669"/>
    <property type="project" value="InterPro"/>
</dbReference>
<gene>
    <name evidence="5" type="ORF">GMD78_04560</name>
</gene>
<evidence type="ECO:0000256" key="2">
    <source>
        <dbReference type="ARBA" id="ARBA00023316"/>
    </source>
</evidence>
<organism evidence="5 6">
    <name type="scientific">Ornithinibacillus caprae</name>
    <dbReference type="NCBI Taxonomy" id="2678566"/>
    <lineage>
        <taxon>Bacteria</taxon>
        <taxon>Bacillati</taxon>
        <taxon>Bacillota</taxon>
        <taxon>Bacilli</taxon>
        <taxon>Bacillales</taxon>
        <taxon>Bacillaceae</taxon>
        <taxon>Ornithinibacillus</taxon>
    </lineage>
</organism>
<dbReference type="EMBL" id="WOCA01000002">
    <property type="protein sequence ID" value="MUK87672.1"/>
    <property type="molecule type" value="Genomic_DNA"/>
</dbReference>
<dbReference type="InterPro" id="IPR050695">
    <property type="entry name" value="N-acetylmuramoyl_amidase_3"/>
</dbReference>
<dbReference type="RefSeq" id="WP_155667542.1">
    <property type="nucleotide sequence ID" value="NZ_WOCA01000002.1"/>
</dbReference>
<dbReference type="Proteomes" id="UP000469125">
    <property type="component" value="Unassembled WGS sequence"/>
</dbReference>
<name>A0A6N8FDC7_9BACI</name>
<keyword evidence="6" id="KW-1185">Reference proteome</keyword>
<protein>
    <submittedName>
        <fullName evidence="5">SH3 domain-containing protein</fullName>
    </submittedName>
</protein>
<accession>A0A6N8FDC7</accession>